<protein>
    <submittedName>
        <fullName evidence="3">Coiled-coil protein</fullName>
    </submittedName>
</protein>
<dbReference type="EMBL" id="UGOB01000001">
    <property type="protein sequence ID" value="STX41377.1"/>
    <property type="molecule type" value="Genomic_DNA"/>
</dbReference>
<keyword evidence="1" id="KW-1133">Transmembrane helix</keyword>
<dbReference type="Proteomes" id="UP000054691">
    <property type="component" value="Unassembled WGS sequence"/>
</dbReference>
<name>A0A378J376_9GAMM</name>
<feature type="transmembrane region" description="Helical" evidence="1">
    <location>
        <begin position="101"/>
        <end position="127"/>
    </location>
</feature>
<organism evidence="3 5">
    <name type="scientific">Legionella gratiana</name>
    <dbReference type="NCBI Taxonomy" id="45066"/>
    <lineage>
        <taxon>Bacteria</taxon>
        <taxon>Pseudomonadati</taxon>
        <taxon>Pseudomonadota</taxon>
        <taxon>Gammaproteobacteria</taxon>
        <taxon>Legionellales</taxon>
        <taxon>Legionellaceae</taxon>
        <taxon>Legionella</taxon>
    </lineage>
</organism>
<evidence type="ECO:0000313" key="2">
    <source>
        <dbReference type="EMBL" id="KTD11554.1"/>
    </source>
</evidence>
<evidence type="ECO:0000313" key="5">
    <source>
        <dbReference type="Proteomes" id="UP000254476"/>
    </source>
</evidence>
<feature type="transmembrane region" description="Helical" evidence="1">
    <location>
        <begin position="240"/>
        <end position="264"/>
    </location>
</feature>
<keyword evidence="1" id="KW-0472">Membrane</keyword>
<accession>A0A378J376</accession>
<evidence type="ECO:0000313" key="4">
    <source>
        <dbReference type="Proteomes" id="UP000054691"/>
    </source>
</evidence>
<feature type="transmembrane region" description="Helical" evidence="1">
    <location>
        <begin position="276"/>
        <end position="297"/>
    </location>
</feature>
<proteinExistence type="predicted"/>
<reference evidence="3 5" key="2">
    <citation type="submission" date="2018-06" db="EMBL/GenBank/DDBJ databases">
        <authorList>
            <consortium name="Pathogen Informatics"/>
            <person name="Doyle S."/>
        </authorList>
    </citation>
    <scope>NUCLEOTIDE SEQUENCE [LARGE SCALE GENOMIC DNA]</scope>
    <source>
        <strain evidence="3 5">NCTC12388</strain>
    </source>
</reference>
<dbReference type="Proteomes" id="UP000254476">
    <property type="component" value="Unassembled WGS sequence"/>
</dbReference>
<dbReference type="EMBL" id="LNYE01000020">
    <property type="protein sequence ID" value="KTD11554.1"/>
    <property type="molecule type" value="Genomic_DNA"/>
</dbReference>
<evidence type="ECO:0000313" key="3">
    <source>
        <dbReference type="EMBL" id="STX41377.1"/>
    </source>
</evidence>
<evidence type="ECO:0000256" key="1">
    <source>
        <dbReference type="SAM" id="Phobius"/>
    </source>
</evidence>
<keyword evidence="1" id="KW-0812">Transmembrane</keyword>
<gene>
    <name evidence="2" type="ORF">Lgra_1012</name>
    <name evidence="3" type="ORF">NCTC12388_00226</name>
</gene>
<dbReference type="AlphaFoldDB" id="A0A378J376"/>
<reference evidence="2 4" key="1">
    <citation type="submission" date="2015-11" db="EMBL/GenBank/DDBJ databases">
        <title>Genomic analysis of 38 Legionella species identifies large and diverse effector repertoires.</title>
        <authorList>
            <person name="Burstein D."/>
            <person name="Amaro F."/>
            <person name="Zusman T."/>
            <person name="Lifshitz Z."/>
            <person name="Cohen O."/>
            <person name="Gilbert J.A."/>
            <person name="Pupko T."/>
            <person name="Shuman H.A."/>
            <person name="Segal G."/>
        </authorList>
    </citation>
    <scope>NUCLEOTIDE SEQUENCE [LARGE SCALE GENOMIC DNA]</scope>
    <source>
        <strain evidence="2 4">Lyon 8420412</strain>
    </source>
</reference>
<feature type="transmembrane region" description="Helical" evidence="1">
    <location>
        <begin position="133"/>
        <end position="155"/>
    </location>
</feature>
<sequence length="411" mass="46383">MVNLTISLHSQKWIKKYLLASGIRRHKIQSFASIEINNLISWLSTDPIKLFEKSKKSEKLEFILVSLQAALLQDFGVSMKGDNDKIDKKDNDSAERSKIKFLLLTTSGILVTACQGFDGIVTVLSLFASSSSIMLGVGFAFILLSVIAFFGIDLVKVSNALGVKLSEYKLLDAYLLQLQKIKMIRKKINNYTLVDMSQEDLHQLEQILSMLQKRFMFLAVASKQFDEALNSKNMQMVKTMISGVSALFFLGGGFFAGQSVALFVSSLVLDSVLPTFWPVILFSTIVGLAALSIYWYVERPGLEKIVTNWFGLNEENVQKLCDKDLLIKEAMKLAHLKEKVINTARFTKRLAQLEHELNVNEQPMPPELTWSRNASDLRASTNFYSFLKSPVLLTTDREYQDLNEKAFSCCH</sequence>
<keyword evidence="4" id="KW-1185">Reference proteome</keyword>
<dbReference type="STRING" id="45066.Lgra_1012"/>